<dbReference type="EMBL" id="BQNB010011468">
    <property type="protein sequence ID" value="GJS90959.1"/>
    <property type="molecule type" value="Genomic_DNA"/>
</dbReference>
<organism evidence="2 3">
    <name type="scientific">Tanacetum coccineum</name>
    <dbReference type="NCBI Taxonomy" id="301880"/>
    <lineage>
        <taxon>Eukaryota</taxon>
        <taxon>Viridiplantae</taxon>
        <taxon>Streptophyta</taxon>
        <taxon>Embryophyta</taxon>
        <taxon>Tracheophyta</taxon>
        <taxon>Spermatophyta</taxon>
        <taxon>Magnoliopsida</taxon>
        <taxon>eudicotyledons</taxon>
        <taxon>Gunneridae</taxon>
        <taxon>Pentapetalae</taxon>
        <taxon>asterids</taxon>
        <taxon>campanulids</taxon>
        <taxon>Asterales</taxon>
        <taxon>Asteraceae</taxon>
        <taxon>Asteroideae</taxon>
        <taxon>Anthemideae</taxon>
        <taxon>Anthemidinae</taxon>
        <taxon>Tanacetum</taxon>
    </lineage>
</organism>
<sequence length="130" mass="13978">MCLVEAEAVVAALPTGVLHPTLVSDTESEPFEDPPSPVDAPVSDTNTEPLDSPGASDYFPRSDTESDPEESSEEDPSGDDSPPAQIVPASPRIPAILVQPRQAIPFDFRVLLIKFKKVVIITAFSITFCR</sequence>
<name>A0ABQ4ZLB2_9ASTR</name>
<evidence type="ECO:0000313" key="2">
    <source>
        <dbReference type="EMBL" id="GJS90959.1"/>
    </source>
</evidence>
<evidence type="ECO:0000256" key="1">
    <source>
        <dbReference type="SAM" id="MobiDB-lite"/>
    </source>
</evidence>
<feature type="region of interest" description="Disordered" evidence="1">
    <location>
        <begin position="15"/>
        <end position="89"/>
    </location>
</feature>
<dbReference type="Proteomes" id="UP001151760">
    <property type="component" value="Unassembled WGS sequence"/>
</dbReference>
<feature type="compositionally biased region" description="Acidic residues" evidence="1">
    <location>
        <begin position="65"/>
        <end position="78"/>
    </location>
</feature>
<keyword evidence="3" id="KW-1185">Reference proteome</keyword>
<gene>
    <name evidence="2" type="ORF">Tco_0773595</name>
</gene>
<comment type="caution">
    <text evidence="2">The sequence shown here is derived from an EMBL/GenBank/DDBJ whole genome shotgun (WGS) entry which is preliminary data.</text>
</comment>
<reference evidence="2" key="1">
    <citation type="journal article" date="2022" name="Int. J. Mol. Sci.">
        <title>Draft Genome of Tanacetum Coccineum: Genomic Comparison of Closely Related Tanacetum-Family Plants.</title>
        <authorList>
            <person name="Yamashiro T."/>
            <person name="Shiraishi A."/>
            <person name="Nakayama K."/>
            <person name="Satake H."/>
        </authorList>
    </citation>
    <scope>NUCLEOTIDE SEQUENCE</scope>
</reference>
<proteinExistence type="predicted"/>
<reference evidence="2" key="2">
    <citation type="submission" date="2022-01" db="EMBL/GenBank/DDBJ databases">
        <authorList>
            <person name="Yamashiro T."/>
            <person name="Shiraishi A."/>
            <person name="Satake H."/>
            <person name="Nakayama K."/>
        </authorList>
    </citation>
    <scope>NUCLEOTIDE SEQUENCE</scope>
</reference>
<accession>A0ABQ4ZLB2</accession>
<evidence type="ECO:0000313" key="3">
    <source>
        <dbReference type="Proteomes" id="UP001151760"/>
    </source>
</evidence>
<protein>
    <submittedName>
        <fullName evidence="2">Uncharacterized protein</fullName>
    </submittedName>
</protein>